<evidence type="ECO:0000313" key="6">
    <source>
        <dbReference type="EMBL" id="AUF83562.1"/>
    </source>
</evidence>
<dbReference type="OrthoDB" id="176168at2"/>
<keyword evidence="2" id="KW-0326">Glycosidase</keyword>
<sequence>MSWTRNLKPEMMNHSFPIKQRIFDHNYEYCVAKHVSDLWEKNQVLHIEVTLSNFQKATLEVSLLDIGVINIKYSSKKRPPTFNEYLNSKVQKVPLNYQIYDDKIKIYTPQSETLIVTKNPFKITLLDKKNQPKFQTNDRSGYEFLADHINPGLGFKIQEANYRQPFMSFWIENDEKLYGLGEKFRPLVKNGVESVIYNTDNSVVANHDLAYNGLPLLYSTKNWGVLLNTGNKTTFEIGSPTTDALSFLTDDEYLDLYFFTGDNIKEMIYQYTELTGKIKAIPDSAYGIWLNRLYFHNYNELAKEIANARQCSFPVDVITLDPKWLKNRFTKSCNFEYNTDAFGNFNLMFTKVKDKNLKMCFWINPYIQNDNSDNWKFLLKNNFLVKTTSNQFAHPWTGTETYQENNHLIDFTNPQAFQWYKEELKKLFKLGLRYLKPDYGDGLPEDALMYNGFTGKEFRQYYAYLYAKCCFEASEEYFGIGNTMILCRPGYIGTQKFPGKWSGDSISNFRELKNHLNAGLSLGLAGEIIWGTDIGGFKKTNDFTDDLFIRWIQIGMLTPFSRYHSIGKNEPWYFSNQVLDIAIKTAKLKKQLLPHYKIFEALAAKTGVPIMRPLVLENQNDAIAQKIDDQFYLGDTIMVAPILTANTTSRQVYFPKGIWRNFFDKSEFYFGERVYNIECPLTETLIFVKDGSIVVTLESGDYKFDDLNLQTLVIKKFGEIRDLVYKFKLNSEEQQIIFKNNNISVLTNLKFKII</sequence>
<dbReference type="Pfam" id="PF13802">
    <property type="entry name" value="Gal_mutarotas_2"/>
    <property type="match status" value="1"/>
</dbReference>
<dbReference type="Pfam" id="PF01055">
    <property type="entry name" value="Glyco_hydro_31_2nd"/>
    <property type="match status" value="1"/>
</dbReference>
<dbReference type="InterPro" id="IPR051816">
    <property type="entry name" value="Glycosyl_Hydrolase_31"/>
</dbReference>
<dbReference type="SUPFAM" id="SSF51011">
    <property type="entry name" value="Glycosyl hydrolase domain"/>
    <property type="match status" value="1"/>
</dbReference>
<dbReference type="Pfam" id="PF21365">
    <property type="entry name" value="Glyco_hydro_31_3rd"/>
    <property type="match status" value="1"/>
</dbReference>
<dbReference type="AlphaFoldDB" id="A0A2K9BRD3"/>
<dbReference type="Gene3D" id="2.60.40.1760">
    <property type="entry name" value="glycosyl hydrolase (family 31)"/>
    <property type="match status" value="1"/>
</dbReference>
<dbReference type="SUPFAM" id="SSF51445">
    <property type="entry name" value="(Trans)glycosidases"/>
    <property type="match status" value="1"/>
</dbReference>
<dbReference type="Gene3D" id="2.60.40.1180">
    <property type="entry name" value="Golgi alpha-mannosidase II"/>
    <property type="match status" value="1"/>
</dbReference>
<dbReference type="InterPro" id="IPR025887">
    <property type="entry name" value="Glyco_hydro_31_N_dom"/>
</dbReference>
<dbReference type="InterPro" id="IPR011013">
    <property type="entry name" value="Gal_mutarotase_sf_dom"/>
</dbReference>
<dbReference type="InterPro" id="IPR000322">
    <property type="entry name" value="Glyco_hydro_31_TIM"/>
</dbReference>
<dbReference type="SUPFAM" id="SSF74650">
    <property type="entry name" value="Galactose mutarotase-like"/>
    <property type="match status" value="1"/>
</dbReference>
<dbReference type="Proteomes" id="UP000233419">
    <property type="component" value="Chromosome"/>
</dbReference>
<evidence type="ECO:0000313" key="7">
    <source>
        <dbReference type="Proteomes" id="UP000233419"/>
    </source>
</evidence>
<dbReference type="InterPro" id="IPR048395">
    <property type="entry name" value="Glyco_hydro_31_C"/>
</dbReference>
<proteinExistence type="inferred from homology"/>
<name>A0A2K9BRD3_9MOLU</name>
<evidence type="ECO:0000256" key="1">
    <source>
        <dbReference type="ARBA" id="ARBA00007806"/>
    </source>
</evidence>
<dbReference type="RefSeq" id="WP_027048087.1">
    <property type="nucleotide sequence ID" value="NZ_CP025257.1"/>
</dbReference>
<comment type="similarity">
    <text evidence="1 2">Belongs to the glycosyl hydrolase 31 family.</text>
</comment>
<feature type="domain" description="Glycoside hydrolase family 31 N-terminal" evidence="4">
    <location>
        <begin position="58"/>
        <end position="236"/>
    </location>
</feature>
<dbReference type="KEGG" id="msyr:CXP39_01990"/>
<gene>
    <name evidence="6" type="ORF">CXP39_01990</name>
</gene>
<dbReference type="EMBL" id="CP025257">
    <property type="protein sequence ID" value="AUF83562.1"/>
    <property type="molecule type" value="Genomic_DNA"/>
</dbReference>
<evidence type="ECO:0000259" key="3">
    <source>
        <dbReference type="Pfam" id="PF01055"/>
    </source>
</evidence>
<feature type="domain" description="Glycoside hydrolase family 31 TIM barrel" evidence="3">
    <location>
        <begin position="281"/>
        <end position="595"/>
    </location>
</feature>
<protein>
    <submittedName>
        <fullName evidence="6">Alpha-xylosidase</fullName>
    </submittedName>
</protein>
<dbReference type="GO" id="GO:0004553">
    <property type="term" value="F:hydrolase activity, hydrolyzing O-glycosyl compounds"/>
    <property type="evidence" value="ECO:0007669"/>
    <property type="project" value="InterPro"/>
</dbReference>
<dbReference type="InterPro" id="IPR017853">
    <property type="entry name" value="GH"/>
</dbReference>
<organism evidence="6 7">
    <name type="scientific">Mesoplasma syrphidae</name>
    <dbReference type="NCBI Taxonomy" id="225999"/>
    <lineage>
        <taxon>Bacteria</taxon>
        <taxon>Bacillati</taxon>
        <taxon>Mycoplasmatota</taxon>
        <taxon>Mollicutes</taxon>
        <taxon>Entomoplasmatales</taxon>
        <taxon>Entomoplasmataceae</taxon>
        <taxon>Mesoplasma</taxon>
    </lineage>
</organism>
<dbReference type="CDD" id="cd14752">
    <property type="entry name" value="GH31_N"/>
    <property type="match status" value="1"/>
</dbReference>
<dbReference type="GO" id="GO:0005975">
    <property type="term" value="P:carbohydrate metabolic process"/>
    <property type="evidence" value="ECO:0007669"/>
    <property type="project" value="InterPro"/>
</dbReference>
<accession>A0A2K9BRD3</accession>
<dbReference type="PANTHER" id="PTHR43863:SF2">
    <property type="entry name" value="MALTASE-GLUCOAMYLASE"/>
    <property type="match status" value="1"/>
</dbReference>
<reference evidence="6 7" key="1">
    <citation type="submission" date="2017-12" db="EMBL/GenBank/DDBJ databases">
        <title>Mesoplasma syrphidae YJS, Complete Genome.</title>
        <authorList>
            <person name="Knight T.F."/>
            <person name="Citino T."/>
            <person name="Rubinstein R."/>
            <person name="Neuschaefer Z."/>
        </authorList>
    </citation>
    <scope>NUCLEOTIDE SEQUENCE [LARGE SCALE GENOMIC DNA]</scope>
    <source>
        <strain evidence="6 7">YJS</strain>
    </source>
</reference>
<evidence type="ECO:0000259" key="5">
    <source>
        <dbReference type="Pfam" id="PF21365"/>
    </source>
</evidence>
<dbReference type="Gene3D" id="3.20.20.80">
    <property type="entry name" value="Glycosidases"/>
    <property type="match status" value="1"/>
</dbReference>
<dbReference type="GO" id="GO:0030246">
    <property type="term" value="F:carbohydrate binding"/>
    <property type="evidence" value="ECO:0007669"/>
    <property type="project" value="InterPro"/>
</dbReference>
<dbReference type="InterPro" id="IPR013780">
    <property type="entry name" value="Glyco_hydro_b"/>
</dbReference>
<keyword evidence="2" id="KW-0378">Hydrolase</keyword>
<evidence type="ECO:0000256" key="2">
    <source>
        <dbReference type="RuleBase" id="RU361185"/>
    </source>
</evidence>
<feature type="domain" description="Glycosyl hydrolase family 31 C-terminal" evidence="5">
    <location>
        <begin position="607"/>
        <end position="694"/>
    </location>
</feature>
<dbReference type="PANTHER" id="PTHR43863">
    <property type="entry name" value="HYDROLASE, PUTATIVE (AFU_ORTHOLOGUE AFUA_1G03140)-RELATED"/>
    <property type="match status" value="1"/>
</dbReference>
<keyword evidence="7" id="KW-1185">Reference proteome</keyword>
<evidence type="ECO:0000259" key="4">
    <source>
        <dbReference type="Pfam" id="PF13802"/>
    </source>
</evidence>